<proteinExistence type="predicted"/>
<accession>A0ABP6WK32</accession>
<dbReference type="Proteomes" id="UP001500767">
    <property type="component" value="Unassembled WGS sequence"/>
</dbReference>
<dbReference type="RefSeq" id="WP_204912460.1">
    <property type="nucleotide sequence ID" value="NZ_BAAAYR010000001.1"/>
</dbReference>
<sequence length="71" mass="7738">MSPARFQRLPSPRRDYTTGVVAAVLFVVTTVMFVDDPSWLAGLVAGLMLLCTVTSFGLARSRAARRRAGRP</sequence>
<feature type="transmembrane region" description="Helical" evidence="1">
    <location>
        <begin position="40"/>
        <end position="59"/>
    </location>
</feature>
<name>A0ABP6WK32_9ACTN</name>
<dbReference type="EMBL" id="BAAAYR010000001">
    <property type="protein sequence ID" value="GAA3552346.1"/>
    <property type="molecule type" value="Genomic_DNA"/>
</dbReference>
<keyword evidence="1" id="KW-1133">Transmembrane helix</keyword>
<evidence type="ECO:0000313" key="2">
    <source>
        <dbReference type="EMBL" id="GAA3552346.1"/>
    </source>
</evidence>
<evidence type="ECO:0008006" key="4">
    <source>
        <dbReference type="Google" id="ProtNLM"/>
    </source>
</evidence>
<evidence type="ECO:0000313" key="3">
    <source>
        <dbReference type="Proteomes" id="UP001500767"/>
    </source>
</evidence>
<protein>
    <recommendedName>
        <fullName evidence="4">MYXO-CTERM domain-containing protein</fullName>
    </recommendedName>
</protein>
<keyword evidence="3" id="KW-1185">Reference proteome</keyword>
<evidence type="ECO:0000256" key="1">
    <source>
        <dbReference type="SAM" id="Phobius"/>
    </source>
</evidence>
<gene>
    <name evidence="2" type="ORF">GCM10022197_04190</name>
</gene>
<feature type="transmembrane region" description="Helical" evidence="1">
    <location>
        <begin position="16"/>
        <end position="34"/>
    </location>
</feature>
<reference evidence="3" key="1">
    <citation type="journal article" date="2019" name="Int. J. Syst. Evol. Microbiol.">
        <title>The Global Catalogue of Microorganisms (GCM) 10K type strain sequencing project: providing services to taxonomists for standard genome sequencing and annotation.</title>
        <authorList>
            <consortium name="The Broad Institute Genomics Platform"/>
            <consortium name="The Broad Institute Genome Sequencing Center for Infectious Disease"/>
            <person name="Wu L."/>
            <person name="Ma J."/>
        </authorList>
    </citation>
    <scope>NUCLEOTIDE SEQUENCE [LARGE SCALE GENOMIC DNA]</scope>
    <source>
        <strain evidence="3">JCM 16540</strain>
    </source>
</reference>
<comment type="caution">
    <text evidence="2">The sequence shown here is derived from an EMBL/GenBank/DDBJ whole genome shotgun (WGS) entry which is preliminary data.</text>
</comment>
<organism evidence="2 3">
    <name type="scientific">Microlunatus spumicola</name>
    <dbReference type="NCBI Taxonomy" id="81499"/>
    <lineage>
        <taxon>Bacteria</taxon>
        <taxon>Bacillati</taxon>
        <taxon>Actinomycetota</taxon>
        <taxon>Actinomycetes</taxon>
        <taxon>Propionibacteriales</taxon>
        <taxon>Propionibacteriaceae</taxon>
        <taxon>Microlunatus</taxon>
    </lineage>
</organism>
<keyword evidence="1" id="KW-0812">Transmembrane</keyword>
<keyword evidence="1" id="KW-0472">Membrane</keyword>